<keyword evidence="5" id="KW-1185">Reference proteome</keyword>
<dbReference type="InterPro" id="IPR038765">
    <property type="entry name" value="Papain-like_cys_pep_sf"/>
</dbReference>
<dbReference type="GO" id="GO:0016579">
    <property type="term" value="P:protein deubiquitination"/>
    <property type="evidence" value="ECO:0007669"/>
    <property type="project" value="TreeGrafter"/>
</dbReference>
<dbReference type="EMBL" id="OX451740">
    <property type="protein sequence ID" value="CAI8615046.1"/>
    <property type="molecule type" value="Genomic_DNA"/>
</dbReference>
<reference evidence="4 5" key="1">
    <citation type="submission" date="2023-01" db="EMBL/GenBank/DDBJ databases">
        <authorList>
            <person name="Kreplak J."/>
        </authorList>
    </citation>
    <scope>NUCLEOTIDE SEQUENCE [LARGE SCALE GENOMIC DNA]</scope>
</reference>
<dbReference type="Gene3D" id="3.90.70.80">
    <property type="match status" value="1"/>
</dbReference>
<dbReference type="CDD" id="cd22797">
    <property type="entry name" value="OTU_plant_OTU5-like"/>
    <property type="match status" value="1"/>
</dbReference>
<dbReference type="Pfam" id="PF02338">
    <property type="entry name" value="OTU"/>
    <property type="match status" value="1"/>
</dbReference>
<dbReference type="PANTHER" id="PTHR12419:SF10">
    <property type="entry name" value="DEUBIQUITINASE OTUD6B"/>
    <property type="match status" value="1"/>
</dbReference>
<feature type="region of interest" description="Disordered" evidence="2">
    <location>
        <begin position="134"/>
        <end position="159"/>
    </location>
</feature>
<evidence type="ECO:0000313" key="5">
    <source>
        <dbReference type="Proteomes" id="UP001157006"/>
    </source>
</evidence>
<proteinExistence type="inferred from homology"/>
<dbReference type="PROSITE" id="PS50802">
    <property type="entry name" value="OTU"/>
    <property type="match status" value="1"/>
</dbReference>
<sequence length="341" mass="38701">MRLCCRWPETARKLSRVFTMEDTQEIDEVQEVISDKTSEKEEETRDEVLARHRKEISQLQKKEVEMKKQAARGSKAEQKTKKKQVEEEVSQLSTKLKEKHTKELSTLGYSSGNGNEKSNLDNLVKAIAGVTVSSQPENTKVSKAKQRRDKRAQQEAERELRIQAEQNDIISDRMVENEKLERKLKPLGLTVCEIKPDGHCLYRAVENQLGHLSGGKSPYTYEELRKLAAAYMRKHTSDFLPFCLSENLIEGDSDESIAQKFENYCKEVESTAIWGGQLELGALTHCLKKHIVIFSGSFPDVEMGKEYKPVDGICSSSSSIKLSYHKHAFGLGEHYNSVVST</sequence>
<dbReference type="InterPro" id="IPR050704">
    <property type="entry name" value="Peptidase_C85-like"/>
</dbReference>
<dbReference type="AlphaFoldDB" id="A0AAV1AWY4"/>
<protein>
    <recommendedName>
        <fullName evidence="3">OTU domain-containing protein</fullName>
    </recommendedName>
</protein>
<feature type="region of interest" description="Disordered" evidence="2">
    <location>
        <begin position="60"/>
        <end position="97"/>
    </location>
</feature>
<feature type="domain" description="OTU" evidence="3">
    <location>
        <begin position="189"/>
        <end position="341"/>
    </location>
</feature>
<gene>
    <name evidence="4" type="ORF">VFH_V159720</name>
</gene>
<dbReference type="Proteomes" id="UP001157006">
    <property type="component" value="Chromosome 5"/>
</dbReference>
<evidence type="ECO:0000256" key="2">
    <source>
        <dbReference type="SAM" id="MobiDB-lite"/>
    </source>
</evidence>
<name>A0AAV1AWY4_VICFA</name>
<dbReference type="FunFam" id="3.90.70.80:FF:000014">
    <property type="entry name" value="Cysteine proteinases superfamily protein"/>
    <property type="match status" value="1"/>
</dbReference>
<accession>A0AAV1AWY4</accession>
<feature type="compositionally biased region" description="Basic and acidic residues" evidence="2">
    <location>
        <begin position="60"/>
        <end position="86"/>
    </location>
</feature>
<dbReference type="GO" id="GO:0004843">
    <property type="term" value="F:cysteine-type deubiquitinase activity"/>
    <property type="evidence" value="ECO:0007669"/>
    <property type="project" value="TreeGrafter"/>
</dbReference>
<evidence type="ECO:0000256" key="1">
    <source>
        <dbReference type="ARBA" id="ARBA00010407"/>
    </source>
</evidence>
<dbReference type="SUPFAM" id="SSF54001">
    <property type="entry name" value="Cysteine proteinases"/>
    <property type="match status" value="1"/>
</dbReference>
<evidence type="ECO:0000313" key="4">
    <source>
        <dbReference type="EMBL" id="CAI8615046.1"/>
    </source>
</evidence>
<comment type="similarity">
    <text evidence="1">Belongs to the peptidase C85 family.</text>
</comment>
<dbReference type="PANTHER" id="PTHR12419">
    <property type="entry name" value="OTU DOMAIN CONTAINING PROTEIN"/>
    <property type="match status" value="1"/>
</dbReference>
<dbReference type="InterPro" id="IPR003323">
    <property type="entry name" value="OTU_dom"/>
</dbReference>
<organism evidence="4 5">
    <name type="scientific">Vicia faba</name>
    <name type="common">Broad bean</name>
    <name type="synonym">Faba vulgaris</name>
    <dbReference type="NCBI Taxonomy" id="3906"/>
    <lineage>
        <taxon>Eukaryota</taxon>
        <taxon>Viridiplantae</taxon>
        <taxon>Streptophyta</taxon>
        <taxon>Embryophyta</taxon>
        <taxon>Tracheophyta</taxon>
        <taxon>Spermatophyta</taxon>
        <taxon>Magnoliopsida</taxon>
        <taxon>eudicotyledons</taxon>
        <taxon>Gunneridae</taxon>
        <taxon>Pentapetalae</taxon>
        <taxon>rosids</taxon>
        <taxon>fabids</taxon>
        <taxon>Fabales</taxon>
        <taxon>Fabaceae</taxon>
        <taxon>Papilionoideae</taxon>
        <taxon>50 kb inversion clade</taxon>
        <taxon>NPAAA clade</taxon>
        <taxon>Hologalegina</taxon>
        <taxon>IRL clade</taxon>
        <taxon>Fabeae</taxon>
        <taxon>Vicia</taxon>
    </lineage>
</organism>
<evidence type="ECO:0000259" key="3">
    <source>
        <dbReference type="PROSITE" id="PS50802"/>
    </source>
</evidence>